<accession>A0ACB9PED8</accession>
<comment type="caution">
    <text evidence="1">The sequence shown here is derived from an EMBL/GenBank/DDBJ whole genome shotgun (WGS) entry which is preliminary data.</text>
</comment>
<protein>
    <submittedName>
        <fullName evidence="1">Uncharacterized protein</fullName>
    </submittedName>
</protein>
<evidence type="ECO:0000313" key="1">
    <source>
        <dbReference type="EMBL" id="KAI4346781.1"/>
    </source>
</evidence>
<evidence type="ECO:0000313" key="2">
    <source>
        <dbReference type="Proteomes" id="UP000828941"/>
    </source>
</evidence>
<sequence>MISTTCSEYSEVFQGCSNRRRKLRVLFLLFQLTVEVIQTLPIHLPPWLLCNRLETARLQEYIQLFKKRKMEYPIALATGVVAKIGESLAEPIISQVGYLIYCNKNINNLKSELKKLEGRKCGVHGMVVADRRNGRQIAPTVEDWLSKVSNIENELQGFYKDDEVNKSIKCLGGWCPNLASRYSWSKKAKKKMVDVMSLKEEKLEIISYPSPPSRLGSTFTNHIKSFQSRKLVMVEVIDELKDDEFKRIAICGMPGVGKTTFVKEMVGIIEENKLFDEVVMAVVSQNPDYGKIQGQIADALGLKFDKETVQGRACQLLDRLKHISSVLIVLDDVWMELDFESIGLPSIEHHKGCKILFTSRNEDACHKMGSQKNFTIPILSQDEAWDFFMEIAGPDDVADKPDIQHIAKEVAKECGGLPLAIVTIAKALANKERHMWEDALDQLRKSSVTSFSEMKDSVYSCIELSYNSLGNGEIKYLLLLCSFFPEDFDIPIEVLLRHMVGLGLFKGIDALWKVRNRVHTLVDKLKSHFMLLESNKEESVKMHDVVRDVMISIASREEVSWCHHSSAISSDDLECQNLKFLQVAVKKREAISKNFFQGMHELMVLGLENMTISSMPSLFQALDNLHTLRLEGCHVGETSVIGKQLRKLEILSFAHSDIKCLPIEIGQLSLLRLLDLTECNNLTQISSNALASLSRLEELYLRVRNFFTEENNSFLMGELQSLSHQLKVLETAVLGVEALPNNMVFKNIVRFWVYVEDSSALYGGLVRRGYMHPNILKLTNIYYNNIKKSETIRHLIKKAEILNLVDLKHLKNVVYELDKEGFPCLKNLSVGFCNNLEYVVDARCCSSPSSVFPLVQSLSLHSLDNLKEICYDSQVLHLAKGITWFQCFGNLRDLKIEFCTKLKSVFSLSSSASLAGLQSLLVSECYGIECIILNNMEEDDELVIEFSNLIELKLQELPSLIGFTKATVMDKSHSSKPQVQEQSYSQLVERTVVEDGQFLFGSDSESVADISNATRGVLFKSTWMWKFPNLEKIWLCECSSLDMVFDLQESKFDNQSVAVFFAPLKEIKLSGLPKLRHIWGNVRPHIQGFENLRTLKISKCDSLKYLLTSTIAKALTQLQEMAIQSCQLMEKVVGREVDENGEEEKEKIETLVFDKLDSLMLKDLPGLVGISSDSYKLVWPYLRCLCIDGCPQLKTSPNPIQIPSDQENLNEPSNSTIHDGGFCTSSDEESSRFMQRCFGCTGFHAFSNTVAEAVSTYDHLPSVNEVNTKAETQSSMPVLEQLQLKGLDSLDVIFQLEQKCHSSQTLNCLVKLMHMSRSSLRVTGFNNLTLISLDACLRLQYVFSYSIAKLLVKLQETKISNCKMVEQLVKREGEDRLIEFHESNSLKELKVSQQSHATISKETFALEWPSLKRISIVNCNILEVVIVKEEGIDMASFAQVQSLMLSHLSNLVSFCHPPGTELQEPLLEDSQGACNDAWRKMRHGPLIDGFLFPNLRYLAIVGCNRICALFSPSSSASLVCLQELEIRDCENIKEIVTKEETQPWVNKIVFHKLHHLKLERLSNLCAFCQGSYDFDFPSLQVVIFGNCHMMELFSYGSSYTPKLENVTMEIEQINKIISIGDLNAAAQLSKGILTLQTAETLRWIEQDKGLLGYFTKETDMTVQDLQRLLSLVPSNAIDIFQHLKQLTVKSCSSLLELFESGGDVQKGITKIQYELEVMNLYSLPKLRHIWNNLGGVLRFEKLRILKVEYCGSLKSTLSPTLARNLVQLQHLRVYGCQMMEEIVTKEDKGTVEDSKAKILFPMLNKLELRHLPNLKCFCPGICNFEFPSCEEIIIEKCQNMTTFSQGTVSTPKLPHIYIGPCEYVDVMGDLNMTFYYHAHSENFKMALQRSDTISWIEQDEHLLGYLKRVTELAIEGCERLLNCVPSNMIHRFQHLKLLKVRECASLVEIFESKQVDTNEGHDSKVYNYNLQEMHLYSLTKLMHLWRNLGGVILGFQNLKKLYIGRCDELKSVFSPSSARSLLQLQELSIYECEMMEEIVSIEDDRISEESNQAKIIFPALQSLTLYNLPNLKCFCSTTYNFQLPLCRDITIKECSNMETSCYGTKSTPEFFR</sequence>
<gene>
    <name evidence="1" type="ORF">L6164_007649</name>
</gene>
<name>A0ACB9PED8_BAUVA</name>
<organism evidence="1 2">
    <name type="scientific">Bauhinia variegata</name>
    <name type="common">Purple orchid tree</name>
    <name type="synonym">Phanera variegata</name>
    <dbReference type="NCBI Taxonomy" id="167791"/>
    <lineage>
        <taxon>Eukaryota</taxon>
        <taxon>Viridiplantae</taxon>
        <taxon>Streptophyta</taxon>
        <taxon>Embryophyta</taxon>
        <taxon>Tracheophyta</taxon>
        <taxon>Spermatophyta</taxon>
        <taxon>Magnoliopsida</taxon>
        <taxon>eudicotyledons</taxon>
        <taxon>Gunneridae</taxon>
        <taxon>Pentapetalae</taxon>
        <taxon>rosids</taxon>
        <taxon>fabids</taxon>
        <taxon>Fabales</taxon>
        <taxon>Fabaceae</taxon>
        <taxon>Cercidoideae</taxon>
        <taxon>Cercideae</taxon>
        <taxon>Bauhiniinae</taxon>
        <taxon>Bauhinia</taxon>
    </lineage>
</organism>
<reference evidence="1 2" key="1">
    <citation type="journal article" date="2022" name="DNA Res.">
        <title>Chromosomal-level genome assembly of the orchid tree Bauhinia variegata (Leguminosae; Cercidoideae) supports the allotetraploid origin hypothesis of Bauhinia.</title>
        <authorList>
            <person name="Zhong Y."/>
            <person name="Chen Y."/>
            <person name="Zheng D."/>
            <person name="Pang J."/>
            <person name="Liu Y."/>
            <person name="Luo S."/>
            <person name="Meng S."/>
            <person name="Qian L."/>
            <person name="Wei D."/>
            <person name="Dai S."/>
            <person name="Zhou R."/>
        </authorList>
    </citation>
    <scope>NUCLEOTIDE SEQUENCE [LARGE SCALE GENOMIC DNA]</scope>
    <source>
        <strain evidence="1">BV-YZ2020</strain>
    </source>
</reference>
<proteinExistence type="predicted"/>
<keyword evidence="2" id="KW-1185">Reference proteome</keyword>
<dbReference type="EMBL" id="CM039429">
    <property type="protein sequence ID" value="KAI4346781.1"/>
    <property type="molecule type" value="Genomic_DNA"/>
</dbReference>
<dbReference type="Proteomes" id="UP000828941">
    <property type="component" value="Chromosome 4"/>
</dbReference>